<gene>
    <name evidence="3" type="ORF">BREV_BREV_00519</name>
</gene>
<dbReference type="EMBL" id="UXHF01000006">
    <property type="protein sequence ID" value="VDC51450.1"/>
    <property type="molecule type" value="Genomic_DNA"/>
</dbReference>
<proteinExistence type="predicted"/>
<sequence>MSLSSLLPSRLAILSAVGCLIFIPLAIFTAYGWGVSNRDRIREEQRADGLYDQIHAAGIGYKDRLTMSQANLAGAQAALARQNKAVDDLKAASDAATANAQAAVAAAQARATAAQQRAQQLLLEQPRPGETRCEAADRLILEQVR</sequence>
<protein>
    <submittedName>
        <fullName evidence="3">Uncharacterized protein</fullName>
    </submittedName>
</protein>
<evidence type="ECO:0000313" key="4">
    <source>
        <dbReference type="Proteomes" id="UP000289220"/>
    </source>
</evidence>
<keyword evidence="2" id="KW-0812">Transmembrane</keyword>
<keyword evidence="4" id="KW-1185">Reference proteome</keyword>
<name>A0A7Z9C6T4_9CAUL</name>
<evidence type="ECO:0000313" key="3">
    <source>
        <dbReference type="EMBL" id="VDC51450.1"/>
    </source>
</evidence>
<keyword evidence="1" id="KW-0175">Coiled coil</keyword>
<reference evidence="3 4" key="1">
    <citation type="submission" date="2018-11" db="EMBL/GenBank/DDBJ databases">
        <authorList>
            <person name="Peiro R."/>
            <person name="Begona"/>
            <person name="Cbmso G."/>
            <person name="Lopez M."/>
            <person name="Gonzalez S."/>
            <person name="Sacristan E."/>
            <person name="Castillo E."/>
        </authorList>
    </citation>
    <scope>NUCLEOTIDE SEQUENCE [LARGE SCALE GENOMIC DNA]</scope>
    <source>
        <strain evidence="3">Brev_genome</strain>
    </source>
</reference>
<dbReference type="RefSeq" id="WP_154725481.1">
    <property type="nucleotide sequence ID" value="NZ_UXHF01000006.1"/>
</dbReference>
<organism evidence="3 4">
    <name type="scientific">Brevundimonas mediterranea</name>
    <dbReference type="NCBI Taxonomy" id="74329"/>
    <lineage>
        <taxon>Bacteria</taxon>
        <taxon>Pseudomonadati</taxon>
        <taxon>Pseudomonadota</taxon>
        <taxon>Alphaproteobacteria</taxon>
        <taxon>Caulobacterales</taxon>
        <taxon>Caulobacteraceae</taxon>
        <taxon>Brevundimonas</taxon>
    </lineage>
</organism>
<accession>A0A7Z9C6T4</accession>
<dbReference type="Proteomes" id="UP000289220">
    <property type="component" value="Unassembled WGS sequence"/>
</dbReference>
<keyword evidence="2" id="KW-1133">Transmembrane helix</keyword>
<evidence type="ECO:0000256" key="2">
    <source>
        <dbReference type="SAM" id="Phobius"/>
    </source>
</evidence>
<comment type="caution">
    <text evidence="3">The sequence shown here is derived from an EMBL/GenBank/DDBJ whole genome shotgun (WGS) entry which is preliminary data.</text>
</comment>
<dbReference type="AlphaFoldDB" id="A0A7Z9C6T4"/>
<feature type="transmembrane region" description="Helical" evidence="2">
    <location>
        <begin position="12"/>
        <end position="33"/>
    </location>
</feature>
<feature type="coiled-coil region" evidence="1">
    <location>
        <begin position="72"/>
        <end position="124"/>
    </location>
</feature>
<evidence type="ECO:0000256" key="1">
    <source>
        <dbReference type="SAM" id="Coils"/>
    </source>
</evidence>
<keyword evidence="2" id="KW-0472">Membrane</keyword>